<evidence type="ECO:0000256" key="2">
    <source>
        <dbReference type="ARBA" id="ARBA00007165"/>
    </source>
</evidence>
<sequence>MSLRPMLWPTVFAVPALIVLILLGNWQMERLAWKEDLLAQIEQGMTADPVPLPPSDTWASIDPSIQRYVSASVTGAFDHGNEAHVYISSLSGEPGYHVITPLQLSQGGWLLVDRGFVPISKKAADTRAAGQVTGEVTVQGVLVVPDEANAFTPEPDLVKNVWYHRPIDRLAAEAGISPVFPMLMDAGPSSNPGGLPVGGQTRLELKNPHLGYALTWYGLAATLIGVWLAFFFAGGRAAKDA</sequence>
<feature type="transmembrane region" description="Helical" evidence="6">
    <location>
        <begin position="6"/>
        <end position="24"/>
    </location>
</feature>
<dbReference type="HOGENOM" id="CLU_047737_4_1_5"/>
<evidence type="ECO:0000313" key="8">
    <source>
        <dbReference type="Proteomes" id="UP000032160"/>
    </source>
</evidence>
<dbReference type="OrthoDB" id="6079986at2"/>
<dbReference type="STRING" id="1458461.BN1012_Phect2219"/>
<dbReference type="PATRIC" id="fig|1458461.3.peg.2224"/>
<dbReference type="Pfam" id="PF02104">
    <property type="entry name" value="SURF1"/>
    <property type="match status" value="1"/>
</dbReference>
<keyword evidence="8" id="KW-1185">Reference proteome</keyword>
<evidence type="ECO:0000256" key="4">
    <source>
        <dbReference type="ARBA" id="ARBA00022989"/>
    </source>
</evidence>
<dbReference type="PANTHER" id="PTHR23427">
    <property type="entry name" value="SURFEIT LOCUS PROTEIN"/>
    <property type="match status" value="1"/>
</dbReference>
<keyword evidence="5 6" id="KW-0472">Membrane</keyword>
<evidence type="ECO:0000256" key="1">
    <source>
        <dbReference type="ARBA" id="ARBA00004370"/>
    </source>
</evidence>
<organism evidence="7 8">
    <name type="scientific">Candidatus Phaeomarinibacter ectocarpi</name>
    <dbReference type="NCBI Taxonomy" id="1458461"/>
    <lineage>
        <taxon>Bacteria</taxon>
        <taxon>Pseudomonadati</taxon>
        <taxon>Pseudomonadota</taxon>
        <taxon>Alphaproteobacteria</taxon>
        <taxon>Hyphomicrobiales</taxon>
        <taxon>Parvibaculaceae</taxon>
        <taxon>Candidatus Phaeomarinibacter</taxon>
    </lineage>
</organism>
<name>X5MDR9_9HYPH</name>
<keyword evidence="4 6" id="KW-1133">Transmembrane helix</keyword>
<dbReference type="AlphaFoldDB" id="X5MDR9"/>
<proteinExistence type="inferred from homology"/>
<evidence type="ECO:0000256" key="6">
    <source>
        <dbReference type="RuleBase" id="RU363076"/>
    </source>
</evidence>
<evidence type="ECO:0000256" key="5">
    <source>
        <dbReference type="ARBA" id="ARBA00023136"/>
    </source>
</evidence>
<dbReference type="KEGG" id="pect:BN1012_Phect2219"/>
<dbReference type="PANTHER" id="PTHR23427:SF2">
    <property type="entry name" value="SURFEIT LOCUS PROTEIN 1"/>
    <property type="match status" value="1"/>
</dbReference>
<dbReference type="InterPro" id="IPR045214">
    <property type="entry name" value="Surf1/Surf4"/>
</dbReference>
<dbReference type="Proteomes" id="UP000032160">
    <property type="component" value="Chromosome I"/>
</dbReference>
<feature type="transmembrane region" description="Helical" evidence="6">
    <location>
        <begin position="210"/>
        <end position="233"/>
    </location>
</feature>
<reference evidence="7 8" key="1">
    <citation type="journal article" date="2014" name="Front. Genet.">
        <title>Genome and metabolic network of "Candidatus Phaeomarinobacter ectocarpi" Ec32, a new candidate genus of Alphaproteobacteria frequently associated with brown algae.</title>
        <authorList>
            <person name="Dittami S.M."/>
            <person name="Barbeyron T."/>
            <person name="Boyen C."/>
            <person name="Cambefort J."/>
            <person name="Collet G."/>
            <person name="Delage L."/>
            <person name="Gobet A."/>
            <person name="Groisillier A."/>
            <person name="Leblanc C."/>
            <person name="Michel G."/>
            <person name="Scornet D."/>
            <person name="Siegel A."/>
            <person name="Tapia J.E."/>
            <person name="Tonon T."/>
        </authorList>
    </citation>
    <scope>NUCLEOTIDE SEQUENCE [LARGE SCALE GENOMIC DNA]</scope>
    <source>
        <strain evidence="7 8">Ec32</strain>
    </source>
</reference>
<dbReference type="PROSITE" id="PS50895">
    <property type="entry name" value="SURF1"/>
    <property type="match status" value="1"/>
</dbReference>
<protein>
    <recommendedName>
        <fullName evidence="6">SURF1-like protein</fullName>
    </recommendedName>
</protein>
<evidence type="ECO:0000256" key="3">
    <source>
        <dbReference type="ARBA" id="ARBA00022692"/>
    </source>
</evidence>
<comment type="subcellular location">
    <subcellularLocation>
        <location evidence="6">Cell membrane</location>
        <topology evidence="6">Multi-pass membrane protein</topology>
    </subcellularLocation>
    <subcellularLocation>
        <location evidence="1">Membrane</location>
    </subcellularLocation>
</comment>
<dbReference type="InterPro" id="IPR002994">
    <property type="entry name" value="Surf1/Shy1"/>
</dbReference>
<dbReference type="GO" id="GO:0005886">
    <property type="term" value="C:plasma membrane"/>
    <property type="evidence" value="ECO:0007669"/>
    <property type="project" value="UniProtKB-SubCell"/>
</dbReference>
<comment type="similarity">
    <text evidence="2 6">Belongs to the SURF1 family.</text>
</comment>
<evidence type="ECO:0000313" key="7">
    <source>
        <dbReference type="EMBL" id="CDO60432.1"/>
    </source>
</evidence>
<accession>X5MDR9</accession>
<dbReference type="EMBL" id="HG966617">
    <property type="protein sequence ID" value="CDO60432.1"/>
    <property type="molecule type" value="Genomic_DNA"/>
</dbReference>
<dbReference type="RefSeq" id="WP_043948482.1">
    <property type="nucleotide sequence ID" value="NZ_HG966617.1"/>
</dbReference>
<dbReference type="CDD" id="cd06662">
    <property type="entry name" value="SURF1"/>
    <property type="match status" value="1"/>
</dbReference>
<gene>
    <name evidence="7" type="ORF">BN1012_Phect2219</name>
</gene>
<keyword evidence="6" id="KW-1003">Cell membrane</keyword>
<keyword evidence="3 6" id="KW-0812">Transmembrane</keyword>